<accession>E1ZRM4</accession>
<dbReference type="PROSITE" id="PS50287">
    <property type="entry name" value="SRCR_2"/>
    <property type="match status" value="1"/>
</dbReference>
<dbReference type="GeneID" id="17350938"/>
<dbReference type="InterPro" id="IPR001190">
    <property type="entry name" value="SRCR"/>
</dbReference>
<evidence type="ECO:0000313" key="3">
    <source>
        <dbReference type="EMBL" id="EFN51436.1"/>
    </source>
</evidence>
<dbReference type="InterPro" id="IPR036772">
    <property type="entry name" value="SRCR-like_dom_sf"/>
</dbReference>
<evidence type="ECO:0000313" key="4">
    <source>
        <dbReference type="Proteomes" id="UP000008141"/>
    </source>
</evidence>
<proteinExistence type="predicted"/>
<evidence type="ECO:0000259" key="2">
    <source>
        <dbReference type="PROSITE" id="PS50287"/>
    </source>
</evidence>
<dbReference type="SUPFAM" id="SSF56487">
    <property type="entry name" value="SRCR-like"/>
    <property type="match status" value="1"/>
</dbReference>
<keyword evidence="4" id="KW-1185">Reference proteome</keyword>
<dbReference type="InParanoid" id="E1ZRM4"/>
<dbReference type="OrthoDB" id="2968572at2759"/>
<dbReference type="EMBL" id="GL433863">
    <property type="protein sequence ID" value="EFN51436.1"/>
    <property type="molecule type" value="Genomic_DNA"/>
</dbReference>
<sequence>MLLTCPLYAPLRLNFPDLFAEPHPPHRFLRQKPCRLAAFAAACSTSLFQCTVDASWTVGDSHLTAACSNDVTGPTFWPGTARLGAGGGVELRISNNNNNEWWPLCSDNLGPTAAALVCSTAGFPGTTPTIEAPIPLTDGSSNTIFLNSDDSCEARPNVQACSINPTTASACVGQAVLSCT</sequence>
<reference evidence="3 4" key="1">
    <citation type="journal article" date="2010" name="Plant Cell">
        <title>The Chlorella variabilis NC64A genome reveals adaptation to photosymbiosis, coevolution with viruses, and cryptic sex.</title>
        <authorList>
            <person name="Blanc G."/>
            <person name="Duncan G."/>
            <person name="Agarkova I."/>
            <person name="Borodovsky M."/>
            <person name="Gurnon J."/>
            <person name="Kuo A."/>
            <person name="Lindquist E."/>
            <person name="Lucas S."/>
            <person name="Pangilinan J."/>
            <person name="Polle J."/>
            <person name="Salamov A."/>
            <person name="Terry A."/>
            <person name="Yamada T."/>
            <person name="Dunigan D.D."/>
            <person name="Grigoriev I.V."/>
            <person name="Claverie J.M."/>
            <person name="Van Etten J.L."/>
        </authorList>
    </citation>
    <scope>NUCLEOTIDE SEQUENCE [LARGE SCALE GENOMIC DNA]</scope>
    <source>
        <strain evidence="3 4">NC64A</strain>
    </source>
</reference>
<dbReference type="Proteomes" id="UP000008141">
    <property type="component" value="Unassembled WGS sequence"/>
</dbReference>
<gene>
    <name evidence="3" type="ORF">CHLNCDRAFT_140149</name>
</gene>
<dbReference type="GO" id="GO:0016020">
    <property type="term" value="C:membrane"/>
    <property type="evidence" value="ECO:0007669"/>
    <property type="project" value="InterPro"/>
</dbReference>
<dbReference type="AlphaFoldDB" id="E1ZRM4"/>
<evidence type="ECO:0000256" key="1">
    <source>
        <dbReference type="ARBA" id="ARBA00023157"/>
    </source>
</evidence>
<feature type="domain" description="SRCR" evidence="2">
    <location>
        <begin position="87"/>
        <end position="180"/>
    </location>
</feature>
<dbReference type="RefSeq" id="XP_005843538.1">
    <property type="nucleotide sequence ID" value="XM_005843476.1"/>
</dbReference>
<keyword evidence="1" id="KW-1015">Disulfide bond</keyword>
<protein>
    <recommendedName>
        <fullName evidence="2">SRCR domain-containing protein</fullName>
    </recommendedName>
</protein>
<dbReference type="Gene3D" id="3.10.250.10">
    <property type="entry name" value="SRCR-like domain"/>
    <property type="match status" value="1"/>
</dbReference>
<name>E1ZRM4_CHLVA</name>
<dbReference type="KEGG" id="cvr:CHLNCDRAFT_140149"/>
<organism evidence="4">
    <name type="scientific">Chlorella variabilis</name>
    <name type="common">Green alga</name>
    <dbReference type="NCBI Taxonomy" id="554065"/>
    <lineage>
        <taxon>Eukaryota</taxon>
        <taxon>Viridiplantae</taxon>
        <taxon>Chlorophyta</taxon>
        <taxon>core chlorophytes</taxon>
        <taxon>Trebouxiophyceae</taxon>
        <taxon>Chlorellales</taxon>
        <taxon>Chlorellaceae</taxon>
        <taxon>Chlorella clade</taxon>
        <taxon>Chlorella</taxon>
    </lineage>
</organism>